<keyword evidence="7" id="KW-1015">Disulfide bond</keyword>
<feature type="transmembrane region" description="Helical" evidence="12">
    <location>
        <begin position="41"/>
        <end position="67"/>
    </location>
</feature>
<feature type="domain" description="G-protein coupled receptors family 1 profile" evidence="13">
    <location>
        <begin position="58"/>
        <end position="314"/>
    </location>
</feature>
<evidence type="ECO:0000256" key="6">
    <source>
        <dbReference type="ARBA" id="ARBA00023136"/>
    </source>
</evidence>
<dbReference type="GO" id="GO:0004930">
    <property type="term" value="F:G protein-coupled receptor activity"/>
    <property type="evidence" value="ECO:0007669"/>
    <property type="project" value="UniProtKB-KW"/>
</dbReference>
<keyword evidence="10 11" id="KW-0807">Transducer</keyword>
<evidence type="ECO:0000256" key="8">
    <source>
        <dbReference type="ARBA" id="ARBA00023170"/>
    </source>
</evidence>
<dbReference type="Gene3D" id="1.20.1070.10">
    <property type="entry name" value="Rhodopsin 7-helix transmembrane proteins"/>
    <property type="match status" value="1"/>
</dbReference>
<keyword evidence="15" id="KW-1185">Reference proteome</keyword>
<evidence type="ECO:0000256" key="4">
    <source>
        <dbReference type="ARBA" id="ARBA00022989"/>
    </source>
</evidence>
<dbReference type="PANTHER" id="PTHR45695">
    <property type="entry name" value="LEUCOKININ RECEPTOR-RELATED"/>
    <property type="match status" value="1"/>
</dbReference>
<dbReference type="InterPro" id="IPR017452">
    <property type="entry name" value="GPCR_Rhodpsn_7TM"/>
</dbReference>
<comment type="similarity">
    <text evidence="11">Belongs to the G-protein coupled receptor 1 family.</text>
</comment>
<evidence type="ECO:0000256" key="11">
    <source>
        <dbReference type="RuleBase" id="RU000688"/>
    </source>
</evidence>
<dbReference type="GO" id="GO:0005886">
    <property type="term" value="C:plasma membrane"/>
    <property type="evidence" value="ECO:0007669"/>
    <property type="project" value="UniProtKB-SubCell"/>
</dbReference>
<feature type="transmembrane region" description="Helical" evidence="12">
    <location>
        <begin position="157"/>
        <end position="180"/>
    </location>
</feature>
<evidence type="ECO:0000259" key="13">
    <source>
        <dbReference type="PROSITE" id="PS50262"/>
    </source>
</evidence>
<keyword evidence="9" id="KW-0325">Glycoprotein</keyword>
<gene>
    <name evidence="14" type="primary">KISS1R</name>
    <name evidence="14" type="ORF">BLAG_LOCUS15012</name>
</gene>
<evidence type="ECO:0000256" key="9">
    <source>
        <dbReference type="ARBA" id="ARBA00023180"/>
    </source>
</evidence>
<evidence type="ECO:0000256" key="1">
    <source>
        <dbReference type="ARBA" id="ARBA00004651"/>
    </source>
</evidence>
<evidence type="ECO:0000313" key="15">
    <source>
        <dbReference type="Proteomes" id="UP000838412"/>
    </source>
</evidence>
<dbReference type="Proteomes" id="UP000838412">
    <property type="component" value="Chromosome 3"/>
</dbReference>
<dbReference type="InterPro" id="IPR000276">
    <property type="entry name" value="GPCR_Rhodpsn"/>
</dbReference>
<accession>A0A8J9ZMR5</accession>
<evidence type="ECO:0000256" key="7">
    <source>
        <dbReference type="ARBA" id="ARBA00023157"/>
    </source>
</evidence>
<keyword evidence="4 12" id="KW-1133">Transmembrane helix</keyword>
<evidence type="ECO:0000256" key="5">
    <source>
        <dbReference type="ARBA" id="ARBA00023040"/>
    </source>
</evidence>
<dbReference type="Pfam" id="PF00001">
    <property type="entry name" value="7tm_1"/>
    <property type="match status" value="1"/>
</dbReference>
<comment type="subcellular location">
    <subcellularLocation>
        <location evidence="1">Cell membrane</location>
        <topology evidence="1">Multi-pass membrane protein</topology>
    </subcellularLocation>
</comment>
<evidence type="ECO:0000256" key="3">
    <source>
        <dbReference type="ARBA" id="ARBA00022692"/>
    </source>
</evidence>
<dbReference type="InterPro" id="IPR000405">
    <property type="entry name" value="Galanin_rcpt"/>
</dbReference>
<dbReference type="PRINTS" id="PR00237">
    <property type="entry name" value="GPCRRHODOPSN"/>
</dbReference>
<keyword evidence="3 11" id="KW-0812">Transmembrane</keyword>
<protein>
    <submittedName>
        <fullName evidence="14">KISS1R protein</fullName>
    </submittedName>
</protein>
<dbReference type="SUPFAM" id="SSF81321">
    <property type="entry name" value="Family A G protein-coupled receptor-like"/>
    <property type="match status" value="1"/>
</dbReference>
<keyword evidence="2" id="KW-1003">Cell membrane</keyword>
<dbReference type="AlphaFoldDB" id="A0A8J9ZMR5"/>
<sequence>MDVMSGNMDVISGNMTSQNDTGLSNVTESAYDTFPGISWKYYFPPIIFALIFLVGVTGNVLVIYVVAFFKKMQTVTTCYLVNLAVTDLAFLLCCVPFTAVNYLTTSYVFGETMCKFVSYMMQVTVQATCLTLALLSLDRYGAILHPMLSLTFRRRRVAIIGSVIVWIASFIMTLPTALYYRVESFPWYGESVKVCRSRYPSEAWGMGYRIYSMLFIYFIPLVVFLFTCSAIVYRLYNRFQPGIQSGIQEKKNRKTACLVIGVVAVFAACWLPNHIINLWVMLSPKAVMSDTIYWIKVAALILTYINSATNPFIYAMVGDDFRACVKSTFCDSKEKQGASLGSRTTRTSNRTPLHLSTRRSLPPVALIELKNYPVLVHSNVVTVPLYIEAETVV</sequence>
<feature type="transmembrane region" description="Helical" evidence="12">
    <location>
        <begin position="116"/>
        <end position="137"/>
    </location>
</feature>
<evidence type="ECO:0000256" key="10">
    <source>
        <dbReference type="ARBA" id="ARBA00023224"/>
    </source>
</evidence>
<evidence type="ECO:0000256" key="12">
    <source>
        <dbReference type="SAM" id="Phobius"/>
    </source>
</evidence>
<feature type="transmembrane region" description="Helical" evidence="12">
    <location>
        <begin position="257"/>
        <end position="280"/>
    </location>
</feature>
<feature type="transmembrane region" description="Helical" evidence="12">
    <location>
        <begin position="292"/>
        <end position="317"/>
    </location>
</feature>
<keyword evidence="8 11" id="KW-0675">Receptor</keyword>
<reference evidence="14" key="1">
    <citation type="submission" date="2022-01" db="EMBL/GenBank/DDBJ databases">
        <authorList>
            <person name="Braso-Vives M."/>
        </authorList>
    </citation>
    <scope>NUCLEOTIDE SEQUENCE</scope>
</reference>
<name>A0A8J9ZMR5_BRALA</name>
<proteinExistence type="inferred from homology"/>
<feature type="transmembrane region" description="Helical" evidence="12">
    <location>
        <begin position="79"/>
        <end position="104"/>
    </location>
</feature>
<evidence type="ECO:0000256" key="2">
    <source>
        <dbReference type="ARBA" id="ARBA00022475"/>
    </source>
</evidence>
<organism evidence="14 15">
    <name type="scientific">Branchiostoma lanceolatum</name>
    <name type="common">Common lancelet</name>
    <name type="synonym">Amphioxus lanceolatum</name>
    <dbReference type="NCBI Taxonomy" id="7740"/>
    <lineage>
        <taxon>Eukaryota</taxon>
        <taxon>Metazoa</taxon>
        <taxon>Chordata</taxon>
        <taxon>Cephalochordata</taxon>
        <taxon>Leptocardii</taxon>
        <taxon>Amphioxiformes</taxon>
        <taxon>Branchiostomatidae</taxon>
        <taxon>Branchiostoma</taxon>
    </lineage>
</organism>
<dbReference type="PRINTS" id="PR00663">
    <property type="entry name" value="GALANINR"/>
</dbReference>
<dbReference type="PROSITE" id="PS50262">
    <property type="entry name" value="G_PROTEIN_RECEP_F1_2"/>
    <property type="match status" value="1"/>
</dbReference>
<dbReference type="EMBL" id="OV696688">
    <property type="protein sequence ID" value="CAH1256911.1"/>
    <property type="molecule type" value="Genomic_DNA"/>
</dbReference>
<evidence type="ECO:0000313" key="14">
    <source>
        <dbReference type="EMBL" id="CAH1256911.1"/>
    </source>
</evidence>
<keyword evidence="6 12" id="KW-0472">Membrane</keyword>
<dbReference type="PANTHER" id="PTHR45695:SF23">
    <property type="entry name" value="GALANIN-LIKE G-PROTEIN COUPLED RECEPTOR NPR-9"/>
    <property type="match status" value="1"/>
</dbReference>
<keyword evidence="5 11" id="KW-0297">G-protein coupled receptor</keyword>
<dbReference type="PROSITE" id="PS00237">
    <property type="entry name" value="G_PROTEIN_RECEP_F1_1"/>
    <property type="match status" value="1"/>
</dbReference>
<dbReference type="OrthoDB" id="8413490at2759"/>
<feature type="transmembrane region" description="Helical" evidence="12">
    <location>
        <begin position="214"/>
        <end position="236"/>
    </location>
</feature>